<dbReference type="Proteomes" id="UP000789901">
    <property type="component" value="Unassembled WGS sequence"/>
</dbReference>
<accession>A0ABN7VI25</accession>
<sequence>MSSQNPIPVFKALLTKHVVVVAQQRTKKINTLPNLQSSSSSHITFDNTTNISNCEGVNFVEELWNAVQYRSSDDEDNDLEKDDNYFRAFPYDLMKYMKLLQRKQQYVLIQGNHNIVYEKPIYHQVELQKKWIQNNVISYNMRSPKVYSQLCIDNLMNSEIYIVEQVYYWVFVFNKKIYLINQENQLLSAKLYLEQGLKPVFILIDKDVGQIAAAKIACNYLYQYQALEAHNQFDFIDPLWVQNGTWSLCLDNLIKKLLELVKKHMIIHSLIPITKDTYMRSERIYKFCVFEIYQFCYSNNLAKLWGYM</sequence>
<name>A0ABN7VI25_GIGMA</name>
<protein>
    <submittedName>
        <fullName evidence="1">24118_t:CDS:1</fullName>
    </submittedName>
</protein>
<organism evidence="1 2">
    <name type="scientific">Gigaspora margarita</name>
    <dbReference type="NCBI Taxonomy" id="4874"/>
    <lineage>
        <taxon>Eukaryota</taxon>
        <taxon>Fungi</taxon>
        <taxon>Fungi incertae sedis</taxon>
        <taxon>Mucoromycota</taxon>
        <taxon>Glomeromycotina</taxon>
        <taxon>Glomeromycetes</taxon>
        <taxon>Diversisporales</taxon>
        <taxon>Gigasporaceae</taxon>
        <taxon>Gigaspora</taxon>
    </lineage>
</organism>
<gene>
    <name evidence="1" type="ORF">GMARGA_LOCUS19027</name>
</gene>
<dbReference type="EMBL" id="CAJVQB010015607">
    <property type="protein sequence ID" value="CAG8775492.1"/>
    <property type="molecule type" value="Genomic_DNA"/>
</dbReference>
<comment type="caution">
    <text evidence="1">The sequence shown here is derived from an EMBL/GenBank/DDBJ whole genome shotgun (WGS) entry which is preliminary data.</text>
</comment>
<evidence type="ECO:0000313" key="1">
    <source>
        <dbReference type="EMBL" id="CAG8775492.1"/>
    </source>
</evidence>
<evidence type="ECO:0000313" key="2">
    <source>
        <dbReference type="Proteomes" id="UP000789901"/>
    </source>
</evidence>
<proteinExistence type="predicted"/>
<keyword evidence="2" id="KW-1185">Reference proteome</keyword>
<reference evidence="1 2" key="1">
    <citation type="submission" date="2021-06" db="EMBL/GenBank/DDBJ databases">
        <authorList>
            <person name="Kallberg Y."/>
            <person name="Tangrot J."/>
            <person name="Rosling A."/>
        </authorList>
    </citation>
    <scope>NUCLEOTIDE SEQUENCE [LARGE SCALE GENOMIC DNA]</scope>
    <source>
        <strain evidence="1 2">120-4 pot B 10/14</strain>
    </source>
</reference>